<dbReference type="InterPro" id="IPR017896">
    <property type="entry name" value="4Fe4S_Fe-S-bd"/>
</dbReference>
<evidence type="ECO:0000313" key="2">
    <source>
        <dbReference type="EMBL" id="VAW82968.1"/>
    </source>
</evidence>
<dbReference type="PANTHER" id="PTHR32479">
    <property type="entry name" value="GLYCOLATE OXIDASE IRON-SULFUR SUBUNIT"/>
    <property type="match status" value="1"/>
</dbReference>
<dbReference type="PANTHER" id="PTHR32479:SF17">
    <property type="entry name" value="GLYCOLATE OXIDASE IRON-SULFUR SUBUNIT"/>
    <property type="match status" value="1"/>
</dbReference>
<dbReference type="InterPro" id="IPR017900">
    <property type="entry name" value="4Fe4S_Fe_S_CS"/>
</dbReference>
<protein>
    <submittedName>
        <fullName evidence="2">Glycolate dehydrogenase, iron-sulfur subunit GlcF</fullName>
        <ecNumber evidence="2">1.1.99.14</ecNumber>
    </submittedName>
</protein>
<dbReference type="FunFam" id="1.10.1060.10:FF:000012">
    <property type="entry name" value="Glycolate oxidase iron-sulfur subunit"/>
    <property type="match status" value="1"/>
</dbReference>
<dbReference type="SUPFAM" id="SSF54862">
    <property type="entry name" value="4Fe-4S ferredoxins"/>
    <property type="match status" value="1"/>
</dbReference>
<sequence>MQTKLTTEFLASPSGKTADKVIRSCVHCGFCNATCPTYQLLGDELDGPRGRIYQIKQILEGAPVTTSLQQHLDRCLGCRACETTCPSGVEYHKLLDIGRELVEQQVPRSPPQRLQRRLIQFVFSETARIRPLLSLGRLARPLLPRSLKKRIPQLRKLP</sequence>
<dbReference type="InterPro" id="IPR009051">
    <property type="entry name" value="Helical_ferredxn"/>
</dbReference>
<dbReference type="EMBL" id="UOFM01000502">
    <property type="protein sequence ID" value="VAW82968.1"/>
    <property type="molecule type" value="Genomic_DNA"/>
</dbReference>
<evidence type="ECO:0000259" key="1">
    <source>
        <dbReference type="PROSITE" id="PS51379"/>
    </source>
</evidence>
<dbReference type="EC" id="1.1.99.14" evidence="2"/>
<feature type="non-terminal residue" evidence="2">
    <location>
        <position position="158"/>
    </location>
</feature>
<feature type="domain" description="4Fe-4S ferredoxin-type" evidence="1">
    <location>
        <begin position="66"/>
        <end position="89"/>
    </location>
</feature>
<dbReference type="GO" id="GO:0019154">
    <property type="term" value="F:glycolate dehydrogenase activity"/>
    <property type="evidence" value="ECO:0007669"/>
    <property type="project" value="UniProtKB-EC"/>
</dbReference>
<name>A0A3B0YQ40_9ZZZZ</name>
<proteinExistence type="predicted"/>
<gene>
    <name evidence="2" type="ORF">MNBD_GAMMA14-477</name>
</gene>
<dbReference type="AlphaFoldDB" id="A0A3B0YQ40"/>
<accession>A0A3B0YQ40</accession>
<dbReference type="Gene3D" id="1.10.1060.10">
    <property type="entry name" value="Alpha-helical ferredoxin"/>
    <property type="match status" value="1"/>
</dbReference>
<organism evidence="2">
    <name type="scientific">hydrothermal vent metagenome</name>
    <dbReference type="NCBI Taxonomy" id="652676"/>
    <lineage>
        <taxon>unclassified sequences</taxon>
        <taxon>metagenomes</taxon>
        <taxon>ecological metagenomes</taxon>
    </lineage>
</organism>
<keyword evidence="2" id="KW-0560">Oxidoreductase</keyword>
<dbReference type="PROSITE" id="PS51379">
    <property type="entry name" value="4FE4S_FER_2"/>
    <property type="match status" value="1"/>
</dbReference>
<dbReference type="PROSITE" id="PS00198">
    <property type="entry name" value="4FE4S_FER_1"/>
    <property type="match status" value="1"/>
</dbReference>
<dbReference type="Pfam" id="PF13183">
    <property type="entry name" value="Fer4_8"/>
    <property type="match status" value="1"/>
</dbReference>
<reference evidence="2" key="1">
    <citation type="submission" date="2018-06" db="EMBL/GenBank/DDBJ databases">
        <authorList>
            <person name="Zhirakovskaya E."/>
        </authorList>
    </citation>
    <scope>NUCLEOTIDE SEQUENCE</scope>
</reference>
<dbReference type="GO" id="GO:0051536">
    <property type="term" value="F:iron-sulfur cluster binding"/>
    <property type="evidence" value="ECO:0007669"/>
    <property type="project" value="InterPro"/>
</dbReference>